<evidence type="ECO:0000256" key="4">
    <source>
        <dbReference type="ARBA" id="ARBA00022827"/>
    </source>
</evidence>
<name>A0A6A6SAY9_9PLEO</name>
<dbReference type="OrthoDB" id="2219495at2759"/>
<gene>
    <name evidence="7" type="ORF">P280DRAFT_466248</name>
</gene>
<keyword evidence="3" id="KW-0285">Flavoprotein</keyword>
<organism evidence="7 8">
    <name type="scientific">Massarina eburnea CBS 473.64</name>
    <dbReference type="NCBI Taxonomy" id="1395130"/>
    <lineage>
        <taxon>Eukaryota</taxon>
        <taxon>Fungi</taxon>
        <taxon>Dikarya</taxon>
        <taxon>Ascomycota</taxon>
        <taxon>Pezizomycotina</taxon>
        <taxon>Dothideomycetes</taxon>
        <taxon>Pleosporomycetidae</taxon>
        <taxon>Pleosporales</taxon>
        <taxon>Massarineae</taxon>
        <taxon>Massarinaceae</taxon>
        <taxon>Massarina</taxon>
    </lineage>
</organism>
<comment type="cofactor">
    <cofactor evidence="1">
        <name>FAD</name>
        <dbReference type="ChEBI" id="CHEBI:57692"/>
    </cofactor>
</comment>
<dbReference type="EMBL" id="MU006778">
    <property type="protein sequence ID" value="KAF2645006.1"/>
    <property type="molecule type" value="Genomic_DNA"/>
</dbReference>
<dbReference type="PANTHER" id="PTHR10961:SF46">
    <property type="entry name" value="PEROXISOMAL SARCOSINE OXIDASE"/>
    <property type="match status" value="1"/>
</dbReference>
<evidence type="ECO:0000256" key="1">
    <source>
        <dbReference type="ARBA" id="ARBA00001974"/>
    </source>
</evidence>
<accession>A0A6A6SAY9</accession>
<proteinExistence type="inferred from homology"/>
<evidence type="ECO:0000256" key="5">
    <source>
        <dbReference type="ARBA" id="ARBA00023002"/>
    </source>
</evidence>
<evidence type="ECO:0000256" key="2">
    <source>
        <dbReference type="ARBA" id="ARBA00010989"/>
    </source>
</evidence>
<dbReference type="Pfam" id="PF01266">
    <property type="entry name" value="DAO"/>
    <property type="match status" value="1"/>
</dbReference>
<feature type="domain" description="FAD dependent oxidoreductase" evidence="6">
    <location>
        <begin position="13"/>
        <end position="389"/>
    </location>
</feature>
<evidence type="ECO:0000313" key="8">
    <source>
        <dbReference type="Proteomes" id="UP000799753"/>
    </source>
</evidence>
<dbReference type="GO" id="GO:0004657">
    <property type="term" value="F:proline dehydrogenase activity"/>
    <property type="evidence" value="ECO:0007669"/>
    <property type="project" value="TreeGrafter"/>
</dbReference>
<dbReference type="AlphaFoldDB" id="A0A6A6SAY9"/>
<dbReference type="Gene3D" id="3.30.9.10">
    <property type="entry name" value="D-Amino Acid Oxidase, subunit A, domain 2"/>
    <property type="match status" value="1"/>
</dbReference>
<protein>
    <submittedName>
        <fullName evidence="7">FAD dependent oxidoreductase</fullName>
    </submittedName>
</protein>
<dbReference type="InterPro" id="IPR036188">
    <property type="entry name" value="FAD/NAD-bd_sf"/>
</dbReference>
<dbReference type="SUPFAM" id="SSF51905">
    <property type="entry name" value="FAD/NAD(P)-binding domain"/>
    <property type="match status" value="1"/>
</dbReference>
<reference evidence="7" key="1">
    <citation type="journal article" date="2020" name="Stud. Mycol.">
        <title>101 Dothideomycetes genomes: a test case for predicting lifestyles and emergence of pathogens.</title>
        <authorList>
            <person name="Haridas S."/>
            <person name="Albert R."/>
            <person name="Binder M."/>
            <person name="Bloem J."/>
            <person name="Labutti K."/>
            <person name="Salamov A."/>
            <person name="Andreopoulos B."/>
            <person name="Baker S."/>
            <person name="Barry K."/>
            <person name="Bills G."/>
            <person name="Bluhm B."/>
            <person name="Cannon C."/>
            <person name="Castanera R."/>
            <person name="Culley D."/>
            <person name="Daum C."/>
            <person name="Ezra D."/>
            <person name="Gonzalez J."/>
            <person name="Henrissat B."/>
            <person name="Kuo A."/>
            <person name="Liang C."/>
            <person name="Lipzen A."/>
            <person name="Lutzoni F."/>
            <person name="Magnuson J."/>
            <person name="Mondo S."/>
            <person name="Nolan M."/>
            <person name="Ohm R."/>
            <person name="Pangilinan J."/>
            <person name="Park H.-J."/>
            <person name="Ramirez L."/>
            <person name="Alfaro M."/>
            <person name="Sun H."/>
            <person name="Tritt A."/>
            <person name="Yoshinaga Y."/>
            <person name="Zwiers L.-H."/>
            <person name="Turgeon B."/>
            <person name="Goodwin S."/>
            <person name="Spatafora J."/>
            <person name="Crous P."/>
            <person name="Grigoriev I."/>
        </authorList>
    </citation>
    <scope>NUCLEOTIDE SEQUENCE</scope>
    <source>
        <strain evidence="7">CBS 473.64</strain>
    </source>
</reference>
<evidence type="ECO:0000256" key="3">
    <source>
        <dbReference type="ARBA" id="ARBA00022630"/>
    </source>
</evidence>
<dbReference type="Gene3D" id="3.50.50.60">
    <property type="entry name" value="FAD/NAD(P)-binding domain"/>
    <property type="match status" value="1"/>
</dbReference>
<sequence length="444" mass="48447">MPSSSSIEIPSSILIIGSGVFGLSTAWAICNNPQFKDTSVTVIDRQTFPTPDGSSIDSSRIIRPDYAAAPYARLAGIAQQRWRTDFAPEHYHQTGLCITAFGPEQKYVAESLANVQSIGTDKLEVLKSAEDIRRVCGLEVTAPMGSGSVGYVNWSSGWADAEGGMKWLREKVEKLDRVKFVVGKVRKLAIDQKTNTVSGVIFEDKSELGADLTILAAGAWSASLIDLRGICKATGQAVCYMPISAEEEAHLSKQPTVLNLSSGNFMITPSNGLLKVARHNHGYTNPTTIPHPESANSTDTITTSLPYTHINDPNLSVPIEGLNDCRDFLTAIHPSIAVPSRPFTKSKICWYTDTRNGDFLIDYHPKYKGLFVATGGSGHGYKFLPVIGDSILECVLGRTPEDFKQRWKWPEERVPEEQWAGDGSRGGPVGMVLMEELAKGRTKL</sequence>
<comment type="similarity">
    <text evidence="2">Belongs to the MSOX/MTOX family.</text>
</comment>
<dbReference type="GO" id="GO:0050031">
    <property type="term" value="F:L-pipecolate oxidase activity"/>
    <property type="evidence" value="ECO:0007669"/>
    <property type="project" value="TreeGrafter"/>
</dbReference>
<dbReference type="GO" id="GO:0008115">
    <property type="term" value="F:sarcosine oxidase activity"/>
    <property type="evidence" value="ECO:0007669"/>
    <property type="project" value="TreeGrafter"/>
</dbReference>
<dbReference type="GO" id="GO:0050660">
    <property type="term" value="F:flavin adenine dinucleotide binding"/>
    <property type="evidence" value="ECO:0007669"/>
    <property type="project" value="InterPro"/>
</dbReference>
<dbReference type="InterPro" id="IPR045170">
    <property type="entry name" value="MTOX"/>
</dbReference>
<dbReference type="InterPro" id="IPR006076">
    <property type="entry name" value="FAD-dep_OxRdtase"/>
</dbReference>
<dbReference type="PANTHER" id="PTHR10961">
    <property type="entry name" value="PEROXISOMAL SARCOSINE OXIDASE"/>
    <property type="match status" value="1"/>
</dbReference>
<keyword evidence="4" id="KW-0274">FAD</keyword>
<evidence type="ECO:0000313" key="7">
    <source>
        <dbReference type="EMBL" id="KAF2645006.1"/>
    </source>
</evidence>
<keyword evidence="5" id="KW-0560">Oxidoreductase</keyword>
<dbReference type="Proteomes" id="UP000799753">
    <property type="component" value="Unassembled WGS sequence"/>
</dbReference>
<keyword evidence="8" id="KW-1185">Reference proteome</keyword>
<evidence type="ECO:0000259" key="6">
    <source>
        <dbReference type="Pfam" id="PF01266"/>
    </source>
</evidence>